<reference evidence="2" key="1">
    <citation type="submission" date="2016-02" db="EMBL/GenBank/DDBJ databases">
        <authorList>
            <person name="Dunlap C."/>
        </authorList>
    </citation>
    <scope>NUCLEOTIDE SEQUENCE [LARGE SCALE GENOMIC DNA]</scope>
    <source>
        <strain evidence="2">NRRL B-41092</strain>
    </source>
</reference>
<evidence type="ECO:0000313" key="1">
    <source>
        <dbReference type="EMBL" id="KXZ20834.1"/>
    </source>
</evidence>
<accession>A0A150F9H7</accession>
<dbReference type="RefSeq" id="WP_061521461.1">
    <property type="nucleotide sequence ID" value="NZ_JARLZY010000007.1"/>
</dbReference>
<proteinExistence type="predicted"/>
<organism evidence="1 2">
    <name type="scientific">Bacillus nakamurai</name>
    <dbReference type="NCBI Taxonomy" id="1793963"/>
    <lineage>
        <taxon>Bacteria</taxon>
        <taxon>Bacillati</taxon>
        <taxon>Bacillota</taxon>
        <taxon>Bacilli</taxon>
        <taxon>Bacillales</taxon>
        <taxon>Bacillaceae</taxon>
        <taxon>Bacillus</taxon>
    </lineage>
</organism>
<dbReference type="AlphaFoldDB" id="A0A150F9H7"/>
<protein>
    <submittedName>
        <fullName evidence="1">Uncharacterized protein</fullName>
    </submittedName>
</protein>
<dbReference type="EMBL" id="LSBA01000009">
    <property type="protein sequence ID" value="KXZ20834.1"/>
    <property type="molecule type" value="Genomic_DNA"/>
</dbReference>
<sequence length="84" mass="9195">MRKEGYVCAAANRISGNGLMMTGLTIGSMRTGLMMTSSAAVKKEKKTLAERKEKRTLARKERGSIMYAAVTAAEIGRFTHQNIL</sequence>
<gene>
    <name evidence="1" type="ORF">AXI58_14465</name>
</gene>
<dbReference type="Proteomes" id="UP000075430">
    <property type="component" value="Unassembled WGS sequence"/>
</dbReference>
<evidence type="ECO:0000313" key="2">
    <source>
        <dbReference type="Proteomes" id="UP000075430"/>
    </source>
</evidence>
<keyword evidence="2" id="KW-1185">Reference proteome</keyword>
<dbReference type="STRING" id="1793963.AXI58_14465"/>
<name>A0A150F9H7_9BACI</name>
<comment type="caution">
    <text evidence="1">The sequence shown here is derived from an EMBL/GenBank/DDBJ whole genome shotgun (WGS) entry which is preliminary data.</text>
</comment>